<protein>
    <submittedName>
        <fullName evidence="4">Conserved uncharacterized protein, UPF0066</fullName>
    </submittedName>
</protein>
<dbReference type="Gene3D" id="2.40.30.70">
    <property type="entry name" value="YaeB-like"/>
    <property type="match status" value="1"/>
</dbReference>
<evidence type="ECO:0000256" key="1">
    <source>
        <dbReference type="ARBA" id="ARBA00022691"/>
    </source>
</evidence>
<name>K0NKI4_DESTT</name>
<proteinExistence type="inferred from homology"/>
<dbReference type="InterPro" id="IPR036413">
    <property type="entry name" value="YaeB-like_sf"/>
</dbReference>
<dbReference type="STRING" id="651182.TOL2_C39050"/>
<sequence length="179" mass="20436">MEIILKPTGIVKSSIKAPSLKADHKDINPAKAKEEMKQQHRELKEHISQIIIDKKFEEILEGIEEFSHILVLYWPHLVPEKSRELLKVHPMGRKDMPQKGIYATCSPARPNPILVTAVKLLSRKDNVLEVKGFEAVDGSPVIDIKPYVSHYYSPEDVTVSGWMQDLTEELETEEIKNNC</sequence>
<keyword evidence="5" id="KW-1185">Reference proteome</keyword>
<dbReference type="PANTHER" id="PTHR12818:SF0">
    <property type="entry name" value="TRNA (ADENINE(37)-N6)-METHYLTRANSFERASE"/>
    <property type="match status" value="1"/>
</dbReference>
<dbReference type="InterPro" id="IPR040372">
    <property type="entry name" value="YaeB-like"/>
</dbReference>
<dbReference type="PANTHER" id="PTHR12818">
    <property type="entry name" value="TRNA (ADENINE(37)-N6)-METHYLTRANSFERASE"/>
    <property type="match status" value="1"/>
</dbReference>
<dbReference type="PROSITE" id="PS51668">
    <property type="entry name" value="TSAA_2"/>
    <property type="match status" value="1"/>
</dbReference>
<dbReference type="NCBIfam" id="TIGR00104">
    <property type="entry name" value="tRNA_TsaA"/>
    <property type="match status" value="1"/>
</dbReference>
<evidence type="ECO:0000313" key="5">
    <source>
        <dbReference type="Proteomes" id="UP000007347"/>
    </source>
</evidence>
<dbReference type="RefSeq" id="WP_014959241.1">
    <property type="nucleotide sequence ID" value="NC_018645.1"/>
</dbReference>
<dbReference type="Pfam" id="PF01980">
    <property type="entry name" value="TrmO_N"/>
    <property type="match status" value="1"/>
</dbReference>
<feature type="domain" description="TsaA-like" evidence="3">
    <location>
        <begin position="5"/>
        <end position="156"/>
    </location>
</feature>
<dbReference type="PATRIC" id="fig|651182.5.peg.4601"/>
<organism evidence="4 5">
    <name type="scientific">Desulfobacula toluolica (strain DSM 7467 / Tol2)</name>
    <dbReference type="NCBI Taxonomy" id="651182"/>
    <lineage>
        <taxon>Bacteria</taxon>
        <taxon>Pseudomonadati</taxon>
        <taxon>Thermodesulfobacteriota</taxon>
        <taxon>Desulfobacteria</taxon>
        <taxon>Desulfobacterales</taxon>
        <taxon>Desulfobacteraceae</taxon>
        <taxon>Desulfobacula</taxon>
    </lineage>
</organism>
<comment type="similarity">
    <text evidence="2">Belongs to the tRNA methyltransferase O family.</text>
</comment>
<evidence type="ECO:0000259" key="3">
    <source>
        <dbReference type="PROSITE" id="PS51668"/>
    </source>
</evidence>
<dbReference type="InterPro" id="IPR036414">
    <property type="entry name" value="YaeB_N_sf"/>
</dbReference>
<dbReference type="HOGENOM" id="CLU_013458_2_0_7"/>
<dbReference type="EMBL" id="FO203503">
    <property type="protein sequence ID" value="CCK82061.1"/>
    <property type="molecule type" value="Genomic_DNA"/>
</dbReference>
<dbReference type="SUPFAM" id="SSF118196">
    <property type="entry name" value="YaeB-like"/>
    <property type="match status" value="1"/>
</dbReference>
<dbReference type="CDD" id="cd09281">
    <property type="entry name" value="UPF0066"/>
    <property type="match status" value="1"/>
</dbReference>
<accession>K0NKI4</accession>
<gene>
    <name evidence="4" type="ordered locus">TOL2_C39050</name>
</gene>
<evidence type="ECO:0000256" key="2">
    <source>
        <dbReference type="ARBA" id="ARBA00033753"/>
    </source>
</evidence>
<reference evidence="4 5" key="1">
    <citation type="journal article" date="2013" name="Environ. Microbiol.">
        <title>Complete genome, catabolic sub-proteomes and key-metabolites of Desulfobacula toluolica Tol2, a marine, aromatic compound-degrading, sulfate-reducing bacterium.</title>
        <authorList>
            <person name="Wohlbrand L."/>
            <person name="Jacob J.H."/>
            <person name="Kube M."/>
            <person name="Mussmann M."/>
            <person name="Jarling R."/>
            <person name="Beck A."/>
            <person name="Amann R."/>
            <person name="Wilkes H."/>
            <person name="Reinhardt R."/>
            <person name="Rabus R."/>
        </authorList>
    </citation>
    <scope>NUCLEOTIDE SEQUENCE [LARGE SCALE GENOMIC DNA]</scope>
    <source>
        <strain evidence="5">DSM 7467 / Tol2</strain>
    </source>
</reference>
<evidence type="ECO:0000313" key="4">
    <source>
        <dbReference type="EMBL" id="CCK82061.1"/>
    </source>
</evidence>
<dbReference type="OrthoDB" id="9804309at2"/>
<keyword evidence="1" id="KW-0949">S-adenosyl-L-methionine</keyword>
<dbReference type="AlphaFoldDB" id="K0NKI4"/>
<dbReference type="KEGG" id="dto:TOL2_C39050"/>
<dbReference type="InterPro" id="IPR023370">
    <property type="entry name" value="TrmO-like_N"/>
</dbReference>
<dbReference type="Proteomes" id="UP000007347">
    <property type="component" value="Chromosome"/>
</dbReference>